<evidence type="ECO:0000313" key="1">
    <source>
        <dbReference type="EMBL" id="TFK67621.1"/>
    </source>
</evidence>
<gene>
    <name evidence="1" type="ORF">BDN72DRAFT_88322</name>
</gene>
<reference evidence="1 2" key="1">
    <citation type="journal article" date="2019" name="Nat. Ecol. Evol.">
        <title>Megaphylogeny resolves global patterns of mushroom evolution.</title>
        <authorList>
            <person name="Varga T."/>
            <person name="Krizsan K."/>
            <person name="Foldi C."/>
            <person name="Dima B."/>
            <person name="Sanchez-Garcia M."/>
            <person name="Sanchez-Ramirez S."/>
            <person name="Szollosi G.J."/>
            <person name="Szarkandi J.G."/>
            <person name="Papp V."/>
            <person name="Albert L."/>
            <person name="Andreopoulos W."/>
            <person name="Angelini C."/>
            <person name="Antonin V."/>
            <person name="Barry K.W."/>
            <person name="Bougher N.L."/>
            <person name="Buchanan P."/>
            <person name="Buyck B."/>
            <person name="Bense V."/>
            <person name="Catcheside P."/>
            <person name="Chovatia M."/>
            <person name="Cooper J."/>
            <person name="Damon W."/>
            <person name="Desjardin D."/>
            <person name="Finy P."/>
            <person name="Geml J."/>
            <person name="Haridas S."/>
            <person name="Hughes K."/>
            <person name="Justo A."/>
            <person name="Karasinski D."/>
            <person name="Kautmanova I."/>
            <person name="Kiss B."/>
            <person name="Kocsube S."/>
            <person name="Kotiranta H."/>
            <person name="LaButti K.M."/>
            <person name="Lechner B.E."/>
            <person name="Liimatainen K."/>
            <person name="Lipzen A."/>
            <person name="Lukacs Z."/>
            <person name="Mihaltcheva S."/>
            <person name="Morgado L.N."/>
            <person name="Niskanen T."/>
            <person name="Noordeloos M.E."/>
            <person name="Ohm R.A."/>
            <person name="Ortiz-Santana B."/>
            <person name="Ovrebo C."/>
            <person name="Racz N."/>
            <person name="Riley R."/>
            <person name="Savchenko A."/>
            <person name="Shiryaev A."/>
            <person name="Soop K."/>
            <person name="Spirin V."/>
            <person name="Szebenyi C."/>
            <person name="Tomsovsky M."/>
            <person name="Tulloss R.E."/>
            <person name="Uehling J."/>
            <person name="Grigoriev I.V."/>
            <person name="Vagvolgyi C."/>
            <person name="Papp T."/>
            <person name="Martin F.M."/>
            <person name="Miettinen O."/>
            <person name="Hibbett D.S."/>
            <person name="Nagy L.G."/>
        </authorList>
    </citation>
    <scope>NUCLEOTIDE SEQUENCE [LARGE SCALE GENOMIC DNA]</scope>
    <source>
        <strain evidence="1 2">NL-1719</strain>
    </source>
</reference>
<proteinExistence type="predicted"/>
<keyword evidence="2" id="KW-1185">Reference proteome</keyword>
<dbReference type="Proteomes" id="UP000308600">
    <property type="component" value="Unassembled WGS sequence"/>
</dbReference>
<organism evidence="1 2">
    <name type="scientific">Pluteus cervinus</name>
    <dbReference type="NCBI Taxonomy" id="181527"/>
    <lineage>
        <taxon>Eukaryota</taxon>
        <taxon>Fungi</taxon>
        <taxon>Dikarya</taxon>
        <taxon>Basidiomycota</taxon>
        <taxon>Agaricomycotina</taxon>
        <taxon>Agaricomycetes</taxon>
        <taxon>Agaricomycetidae</taxon>
        <taxon>Agaricales</taxon>
        <taxon>Pluteineae</taxon>
        <taxon>Pluteaceae</taxon>
        <taxon>Pluteus</taxon>
    </lineage>
</organism>
<sequence>MRPLLGTATSLSFNLVIMAPLILGMFADPLNGASLGLFSPGAHVHIPEVFADLDIGLVVVCAPDLSTSICFPVPPPPHQPQHLIDTPCSNSDCMLNFLEDLLETSDRPVLIAWVKCLFPDVALIDSGHWQDECRVNDLFAERNIVNSDDNAHFYVTTIIHNGELLSQISEECNAISRPARLDNQRTSIPGLIQQRTLEKIIVHKIKANGWDLGP</sequence>
<dbReference type="EMBL" id="ML208371">
    <property type="protein sequence ID" value="TFK67621.1"/>
    <property type="molecule type" value="Genomic_DNA"/>
</dbReference>
<accession>A0ACD3AQN7</accession>
<name>A0ACD3AQN7_9AGAR</name>
<evidence type="ECO:0000313" key="2">
    <source>
        <dbReference type="Proteomes" id="UP000308600"/>
    </source>
</evidence>
<protein>
    <submittedName>
        <fullName evidence="1">Uncharacterized protein</fullName>
    </submittedName>
</protein>